<organism evidence="3 4">
    <name type="scientific">Helianthus annuus</name>
    <name type="common">Common sunflower</name>
    <dbReference type="NCBI Taxonomy" id="4232"/>
    <lineage>
        <taxon>Eukaryota</taxon>
        <taxon>Viridiplantae</taxon>
        <taxon>Streptophyta</taxon>
        <taxon>Embryophyta</taxon>
        <taxon>Tracheophyta</taxon>
        <taxon>Spermatophyta</taxon>
        <taxon>Magnoliopsida</taxon>
        <taxon>eudicotyledons</taxon>
        <taxon>Gunneridae</taxon>
        <taxon>Pentapetalae</taxon>
        <taxon>asterids</taxon>
        <taxon>campanulids</taxon>
        <taxon>Asterales</taxon>
        <taxon>Asteraceae</taxon>
        <taxon>Asteroideae</taxon>
        <taxon>Heliantheae alliance</taxon>
        <taxon>Heliantheae</taxon>
        <taxon>Helianthus</taxon>
    </lineage>
</organism>
<gene>
    <name evidence="3" type="ORF">HannXRQ_Chr17g0541641</name>
    <name evidence="2" type="ORF">HanXRQr2_Chr17g0790331</name>
</gene>
<dbReference type="Gramene" id="mRNA:HanXRQr2_Chr17g0790331">
    <property type="protein sequence ID" value="mRNA:HanXRQr2_Chr17g0790331"/>
    <property type="gene ID" value="HanXRQr2_Chr17g0790331"/>
</dbReference>
<protein>
    <submittedName>
        <fullName evidence="3">Uncharacterized protein</fullName>
    </submittedName>
</protein>
<evidence type="ECO:0000313" key="3">
    <source>
        <dbReference type="EMBL" id="OTF85598.1"/>
    </source>
</evidence>
<dbReference type="Proteomes" id="UP000215914">
    <property type="component" value="Chromosome 17"/>
</dbReference>
<dbReference type="PANTHER" id="PTHR33621:SF2">
    <property type="entry name" value="RIBOSOMAL L1 DOMAIN-CONTAINING PROTEIN"/>
    <property type="match status" value="1"/>
</dbReference>
<reference evidence="2" key="3">
    <citation type="submission" date="2020-06" db="EMBL/GenBank/DDBJ databases">
        <title>Helianthus annuus Genome sequencing and assembly Release 2.</title>
        <authorList>
            <person name="Gouzy J."/>
            <person name="Langlade N."/>
            <person name="Munos S."/>
        </authorList>
    </citation>
    <scope>NUCLEOTIDE SEQUENCE</scope>
    <source>
        <tissue evidence="2">Leaves</tissue>
    </source>
</reference>
<sequence>MYMFVVGIEEIVNTSCSEVLSPRAPCTSFRTTIRKKVKKPETESLLATASRGVRRELIGEANEFLKTPAVSGVRKKGTATLTSGKKDATVQRVYNTRRSARLTEKKCTEAGVTERDISRPVKIASFSEQVSVASEKSAGSGSSSVETFLESYISSENTEDSDREGSGENCDEGISKAKVEDICIKFDKLDVVIEDGSDQSKVIEKVNCCSENLDVDEEQKVKEMVISNERQGSEEKSDQVENINPDSKNVSNSCDDGALGEKVMVGDEKIDFLEALNVSVEEHSDSLLSDEVLLGENSERVDCCDENVDLEETEKVEDKFVLNEPEAFEEKSDQVDDIKPDSKSISNSCDNGDSEGNVMAGDEKIDSHETLNVSVEEHLAPEEHSDRSLLRDEVVSGENSERVDFCGENAVLEEIQKVDDRFILNEPEVFEVKKNQVDNIKLDSEGITNPCENVDSEENLLMVDEKIEPHEALKVSAKFLTEADGSNTDSISCITENPSDPVASASETKDGIDFHEVLNVSIDEYLEHSDSLLCDKVLSEATDADSISCDTENISDPLVSVLETKNEVVECHGFTNNNESSSELSKLDNRNDHNVAMEMTAESKGTEENMKIVTNQGDEALVNPNEQERSKEYETSEESQNFLIKEPAVDQENETVTLSDDVIDHSTHLTPIKNETSNNNNNNPTVTRETSQVSDDNENIVISVQEVIVEGDNKIAEDEKPPTSLNDTSMRQLKKQLKALSIKSNLNANKDDQVAEARSVLQAMRDNHLATKEAS</sequence>
<name>A0A251RMA2_HELAN</name>
<dbReference type="EMBL" id="MNCJ02000332">
    <property type="protein sequence ID" value="KAF5754365.1"/>
    <property type="molecule type" value="Genomic_DNA"/>
</dbReference>
<dbReference type="STRING" id="4232.A0A251RMA2"/>
<feature type="compositionally biased region" description="Polar residues" evidence="1">
    <location>
        <begin position="240"/>
        <end position="254"/>
    </location>
</feature>
<evidence type="ECO:0000256" key="1">
    <source>
        <dbReference type="SAM" id="MobiDB-lite"/>
    </source>
</evidence>
<dbReference type="InParanoid" id="A0A251RMA2"/>
<evidence type="ECO:0000313" key="4">
    <source>
        <dbReference type="Proteomes" id="UP000215914"/>
    </source>
</evidence>
<evidence type="ECO:0000313" key="2">
    <source>
        <dbReference type="EMBL" id="KAF5754365.1"/>
    </source>
</evidence>
<feature type="region of interest" description="Disordered" evidence="1">
    <location>
        <begin position="623"/>
        <end position="693"/>
    </location>
</feature>
<dbReference type="PANTHER" id="PTHR33621">
    <property type="entry name" value="ASPARTIC/GLUTAMIC ACID-RICH PROTEIN"/>
    <property type="match status" value="1"/>
</dbReference>
<accession>A0A251RMA2</accession>
<feature type="region of interest" description="Disordered" evidence="1">
    <location>
        <begin position="327"/>
        <end position="360"/>
    </location>
</feature>
<dbReference type="EMBL" id="CM007906">
    <property type="protein sequence ID" value="OTF85598.1"/>
    <property type="molecule type" value="Genomic_DNA"/>
</dbReference>
<feature type="compositionally biased region" description="Polar residues" evidence="1">
    <location>
        <begin position="684"/>
        <end position="693"/>
    </location>
</feature>
<feature type="region of interest" description="Disordered" evidence="1">
    <location>
        <begin position="227"/>
        <end position="255"/>
    </location>
</feature>
<reference evidence="2 4" key="1">
    <citation type="journal article" date="2017" name="Nature">
        <title>The sunflower genome provides insights into oil metabolism, flowering and Asterid evolution.</title>
        <authorList>
            <person name="Badouin H."/>
            <person name="Gouzy J."/>
            <person name="Grassa C.J."/>
            <person name="Murat F."/>
            <person name="Staton S.E."/>
            <person name="Cottret L."/>
            <person name="Lelandais-Briere C."/>
            <person name="Owens G.L."/>
            <person name="Carrere S."/>
            <person name="Mayjonade B."/>
            <person name="Legrand L."/>
            <person name="Gill N."/>
            <person name="Kane N.C."/>
            <person name="Bowers J.E."/>
            <person name="Hubner S."/>
            <person name="Bellec A."/>
            <person name="Berard A."/>
            <person name="Berges H."/>
            <person name="Blanchet N."/>
            <person name="Boniface M.C."/>
            <person name="Brunel D."/>
            <person name="Catrice O."/>
            <person name="Chaidir N."/>
            <person name="Claudel C."/>
            <person name="Donnadieu C."/>
            <person name="Faraut T."/>
            <person name="Fievet G."/>
            <person name="Helmstetter N."/>
            <person name="King M."/>
            <person name="Knapp S.J."/>
            <person name="Lai Z."/>
            <person name="Le Paslier M.C."/>
            <person name="Lippi Y."/>
            <person name="Lorenzon L."/>
            <person name="Mandel J.R."/>
            <person name="Marage G."/>
            <person name="Marchand G."/>
            <person name="Marquand E."/>
            <person name="Bret-Mestries E."/>
            <person name="Morien E."/>
            <person name="Nambeesan S."/>
            <person name="Nguyen T."/>
            <person name="Pegot-Espagnet P."/>
            <person name="Pouilly N."/>
            <person name="Raftis F."/>
            <person name="Sallet E."/>
            <person name="Schiex T."/>
            <person name="Thomas J."/>
            <person name="Vandecasteele C."/>
            <person name="Vares D."/>
            <person name="Vear F."/>
            <person name="Vautrin S."/>
            <person name="Crespi M."/>
            <person name="Mangin B."/>
            <person name="Burke J.M."/>
            <person name="Salse J."/>
            <person name="Munos S."/>
            <person name="Vincourt P."/>
            <person name="Rieseberg L.H."/>
            <person name="Langlade N.B."/>
        </authorList>
    </citation>
    <scope>NUCLEOTIDE SEQUENCE [LARGE SCALE GENOMIC DNA]</scope>
    <source>
        <strain evidence="4">cv. SF193</strain>
        <tissue evidence="2">Leaves</tissue>
    </source>
</reference>
<dbReference type="AlphaFoldDB" id="A0A251RMA2"/>
<reference evidence="3" key="2">
    <citation type="submission" date="2017-02" db="EMBL/GenBank/DDBJ databases">
        <title>Sunflower complete genome.</title>
        <authorList>
            <person name="Langlade N."/>
            <person name="Munos S."/>
        </authorList>
    </citation>
    <scope>NUCLEOTIDE SEQUENCE [LARGE SCALE GENOMIC DNA]</scope>
    <source>
        <tissue evidence="3">Leaves</tissue>
    </source>
</reference>
<feature type="compositionally biased region" description="Basic and acidic residues" evidence="1">
    <location>
        <begin position="328"/>
        <end position="342"/>
    </location>
</feature>
<keyword evidence="4" id="KW-1185">Reference proteome</keyword>
<proteinExistence type="predicted"/>